<accession>A0ABY8CD02</accession>
<evidence type="ECO:0000259" key="4">
    <source>
        <dbReference type="SMART" id="SM00861"/>
    </source>
</evidence>
<dbReference type="EC" id="1.2.4.4" evidence="2"/>
<reference evidence="5 6" key="1">
    <citation type="submission" date="2022-09" db="EMBL/GenBank/DDBJ databases">
        <title>Xylan utilization by haloarchaea-nanohaloarchaea associations.</title>
        <authorList>
            <person name="Yakimov M."/>
        </authorList>
    </citation>
    <scope>NUCLEOTIDE SEQUENCE [LARGE SCALE GENOMIC DNA]</scope>
    <source>
        <strain evidence="5 6">SVXNc</strain>
    </source>
</reference>
<dbReference type="InterPro" id="IPR005475">
    <property type="entry name" value="Transketolase-like_Pyr-bd"/>
</dbReference>
<keyword evidence="3 5" id="KW-0560">Oxidoreductase</keyword>
<evidence type="ECO:0000256" key="2">
    <source>
        <dbReference type="ARBA" id="ARBA00012277"/>
    </source>
</evidence>
<sequence>MPEKMNIVEAINAALHDELENDEDVLMYGEDVGEDGGVFRATKDLQEEFGEKRCFSSPLAESGIVGTAIGMSLYGKRPVPEIQFSGFSYLAFHQIKEHAARFRTRTRGTKEVPLTVRAPYGGGINALEHHCESPESYFAHAQGLHVVIPSNPQDAYSLLRKSIQLDDPVVFLEPKQTYRAFKEEVERDPDAAELESSKVIEEGKDVTLVAWGAMVPVAEEAAETIDADVEIIDLRTIYPTDFDTVIESVKKTGRCAIVHEAPKTGGFGAEIAARINEQAILHLEAPVERIAAPDVPYPLYSLEDYYMPDENQVKKGLENVLEF</sequence>
<dbReference type="SMART" id="SM00861">
    <property type="entry name" value="Transket_pyr"/>
    <property type="match status" value="1"/>
</dbReference>
<dbReference type="CDD" id="cd07036">
    <property type="entry name" value="TPP_PYR_E1-PDHc-beta_like"/>
    <property type="match status" value="1"/>
</dbReference>
<dbReference type="Pfam" id="PF02780">
    <property type="entry name" value="Transketolase_C"/>
    <property type="match status" value="1"/>
</dbReference>
<dbReference type="SUPFAM" id="SSF52518">
    <property type="entry name" value="Thiamin diphosphate-binding fold (THDP-binding)"/>
    <property type="match status" value="1"/>
</dbReference>
<feature type="domain" description="Transketolase-like pyrimidine-binding" evidence="4">
    <location>
        <begin position="5"/>
        <end position="180"/>
    </location>
</feature>
<comment type="cofactor">
    <cofactor evidence="1">
        <name>thiamine diphosphate</name>
        <dbReference type="ChEBI" id="CHEBI:58937"/>
    </cofactor>
</comment>
<evidence type="ECO:0000313" key="5">
    <source>
        <dbReference type="EMBL" id="WEL19098.1"/>
    </source>
</evidence>
<keyword evidence="5" id="KW-0670">Pyruvate</keyword>
<name>A0ABY8CD02_9ARCH</name>
<dbReference type="InterPro" id="IPR029061">
    <property type="entry name" value="THDP-binding"/>
</dbReference>
<evidence type="ECO:0000313" key="6">
    <source>
        <dbReference type="Proteomes" id="UP001218034"/>
    </source>
</evidence>
<dbReference type="RefSeq" id="WP_347721970.1">
    <property type="nucleotide sequence ID" value="NZ_CP104395.1"/>
</dbReference>
<dbReference type="Gene3D" id="3.40.50.970">
    <property type="match status" value="1"/>
</dbReference>
<dbReference type="Proteomes" id="UP001218034">
    <property type="component" value="Chromosome"/>
</dbReference>
<dbReference type="SUPFAM" id="SSF52922">
    <property type="entry name" value="TK C-terminal domain-like"/>
    <property type="match status" value="1"/>
</dbReference>
<dbReference type="Gene3D" id="3.40.50.920">
    <property type="match status" value="1"/>
</dbReference>
<evidence type="ECO:0000256" key="3">
    <source>
        <dbReference type="ARBA" id="ARBA00023002"/>
    </source>
</evidence>
<dbReference type="PANTHER" id="PTHR42980:SF1">
    <property type="entry name" value="2-OXOISOVALERATE DEHYDROGENASE SUBUNIT BETA, MITOCHONDRIAL"/>
    <property type="match status" value="1"/>
</dbReference>
<organism evidence="5 6">
    <name type="scientific">Candidatus Nanohalococcus occultus</name>
    <dbReference type="NCBI Taxonomy" id="2978047"/>
    <lineage>
        <taxon>Archaea</taxon>
        <taxon>Candidatus Nanohalarchaeota</taxon>
        <taxon>Candidatus Nanohalarchaeota incertae sedis</taxon>
        <taxon>Candidatus Nanohalococcus</taxon>
    </lineage>
</organism>
<dbReference type="InterPro" id="IPR009014">
    <property type="entry name" value="Transketo_C/PFOR_II"/>
</dbReference>
<dbReference type="PANTHER" id="PTHR42980">
    <property type="entry name" value="2-OXOISOVALERATE DEHYDROGENASE SUBUNIT BETA-RELATED"/>
    <property type="match status" value="1"/>
</dbReference>
<protein>
    <recommendedName>
        <fullName evidence="2">3-methyl-2-oxobutanoate dehydrogenase (2-methylpropanoyl-transferring)</fullName>
        <ecNumber evidence="2">1.2.4.4</ecNumber>
    </recommendedName>
</protein>
<dbReference type="EMBL" id="CP104395">
    <property type="protein sequence ID" value="WEL19098.1"/>
    <property type="molecule type" value="Genomic_DNA"/>
</dbReference>
<proteinExistence type="predicted"/>
<dbReference type="GO" id="GO:0004739">
    <property type="term" value="F:pyruvate dehydrogenase (acetyl-transferring) activity"/>
    <property type="evidence" value="ECO:0007669"/>
    <property type="project" value="UniProtKB-EC"/>
</dbReference>
<dbReference type="Pfam" id="PF02779">
    <property type="entry name" value="Transket_pyr"/>
    <property type="match status" value="1"/>
</dbReference>
<evidence type="ECO:0000256" key="1">
    <source>
        <dbReference type="ARBA" id="ARBA00001964"/>
    </source>
</evidence>
<dbReference type="InterPro" id="IPR033248">
    <property type="entry name" value="Transketolase_C"/>
</dbReference>
<gene>
    <name evidence="5" type="primary">acoB</name>
    <name evidence="5" type="ORF">SVXNc_0066</name>
</gene>
<keyword evidence="6" id="KW-1185">Reference proteome</keyword>
<dbReference type="GeneID" id="90589501"/>